<evidence type="ECO:0000313" key="1">
    <source>
        <dbReference type="EMBL" id="MDP5309216.1"/>
    </source>
</evidence>
<keyword evidence="2" id="KW-1185">Reference proteome</keyword>
<dbReference type="Proteomes" id="UP001224997">
    <property type="component" value="Unassembled WGS sequence"/>
</dbReference>
<accession>A0ABT9JHB9</accession>
<dbReference type="EMBL" id="JAVAMQ010000043">
    <property type="protein sequence ID" value="MDP5309216.1"/>
    <property type="molecule type" value="Genomic_DNA"/>
</dbReference>
<name>A0ABT9JHB9_9RHOB</name>
<reference evidence="1 2" key="1">
    <citation type="submission" date="2023-08" db="EMBL/GenBank/DDBJ databases">
        <authorList>
            <person name="Park J.-S."/>
        </authorList>
    </citation>
    <scope>NUCLEOTIDE SEQUENCE [LARGE SCALE GENOMIC DNA]</scope>
    <source>
        <strain evidence="1 2">2205BS29-5</strain>
    </source>
</reference>
<proteinExistence type="predicted"/>
<dbReference type="RefSeq" id="WP_305965015.1">
    <property type="nucleotide sequence ID" value="NZ_JAVAMQ010000043.1"/>
</dbReference>
<gene>
    <name evidence="1" type="ORF">Q5Y72_19285</name>
</gene>
<organism evidence="1 2">
    <name type="scientific">Paracoccus spongiarum</name>
    <dbReference type="NCBI Taxonomy" id="3064387"/>
    <lineage>
        <taxon>Bacteria</taxon>
        <taxon>Pseudomonadati</taxon>
        <taxon>Pseudomonadota</taxon>
        <taxon>Alphaproteobacteria</taxon>
        <taxon>Rhodobacterales</taxon>
        <taxon>Paracoccaceae</taxon>
        <taxon>Paracoccus</taxon>
    </lineage>
</organism>
<sequence length="86" mass="9368">MGQGGPVVWAGVEQGGSRTGFRWLPVAVASAKWIPTVASWILPESSRKPPSCDAQSFVLFNENALRLAKWIPGGFPGEIAWRWQSS</sequence>
<evidence type="ECO:0000313" key="2">
    <source>
        <dbReference type="Proteomes" id="UP001224997"/>
    </source>
</evidence>
<comment type="caution">
    <text evidence="1">The sequence shown here is derived from an EMBL/GenBank/DDBJ whole genome shotgun (WGS) entry which is preliminary data.</text>
</comment>
<evidence type="ECO:0008006" key="3">
    <source>
        <dbReference type="Google" id="ProtNLM"/>
    </source>
</evidence>
<protein>
    <recommendedName>
        <fullName evidence="3">Transposase</fullName>
    </recommendedName>
</protein>
<feature type="non-terminal residue" evidence="1">
    <location>
        <position position="86"/>
    </location>
</feature>